<comment type="similarity">
    <text evidence="14">Belongs to the ribF family.</text>
</comment>
<dbReference type="Gene3D" id="3.40.50.620">
    <property type="entry name" value="HUPs"/>
    <property type="match status" value="1"/>
</dbReference>
<dbReference type="InterPro" id="IPR014729">
    <property type="entry name" value="Rossmann-like_a/b/a_fold"/>
</dbReference>
<comment type="caution">
    <text evidence="16">The sequence shown here is derived from an EMBL/GenBank/DDBJ whole genome shotgun (WGS) entry which is preliminary data.</text>
</comment>
<dbReference type="RefSeq" id="WP_376844433.1">
    <property type="nucleotide sequence ID" value="NZ_JBHSFW010000001.1"/>
</dbReference>
<dbReference type="CDD" id="cd02064">
    <property type="entry name" value="FAD_synthetase_N"/>
    <property type="match status" value="1"/>
</dbReference>
<keyword evidence="3 14" id="KW-0285">Flavoprotein</keyword>
<evidence type="ECO:0000256" key="2">
    <source>
        <dbReference type="ARBA" id="ARBA00005201"/>
    </source>
</evidence>
<dbReference type="GO" id="GO:0003919">
    <property type="term" value="F:FMN adenylyltransferase activity"/>
    <property type="evidence" value="ECO:0007669"/>
    <property type="project" value="UniProtKB-EC"/>
</dbReference>
<dbReference type="PANTHER" id="PTHR22749">
    <property type="entry name" value="RIBOFLAVIN KINASE/FMN ADENYLYLTRANSFERASE"/>
    <property type="match status" value="1"/>
</dbReference>
<dbReference type="Pfam" id="PF06574">
    <property type="entry name" value="FAD_syn"/>
    <property type="match status" value="1"/>
</dbReference>
<dbReference type="InterPro" id="IPR015864">
    <property type="entry name" value="FAD_synthase"/>
</dbReference>
<dbReference type="InterPro" id="IPR023465">
    <property type="entry name" value="Riboflavin_kinase_dom_sf"/>
</dbReference>
<evidence type="ECO:0000256" key="9">
    <source>
        <dbReference type="ARBA" id="ARBA00022827"/>
    </source>
</evidence>
<comment type="catalytic activity">
    <reaction evidence="13 14">
        <text>FMN + ATP + H(+) = FAD + diphosphate</text>
        <dbReference type="Rhea" id="RHEA:17237"/>
        <dbReference type="ChEBI" id="CHEBI:15378"/>
        <dbReference type="ChEBI" id="CHEBI:30616"/>
        <dbReference type="ChEBI" id="CHEBI:33019"/>
        <dbReference type="ChEBI" id="CHEBI:57692"/>
        <dbReference type="ChEBI" id="CHEBI:58210"/>
        <dbReference type="EC" id="2.7.7.2"/>
    </reaction>
</comment>
<dbReference type="NCBIfam" id="TIGR00083">
    <property type="entry name" value="ribF"/>
    <property type="match status" value="1"/>
</dbReference>
<evidence type="ECO:0000256" key="14">
    <source>
        <dbReference type="PIRNR" id="PIRNR004491"/>
    </source>
</evidence>
<name>A0ABV9GJU2_9BACL</name>
<evidence type="ECO:0000256" key="1">
    <source>
        <dbReference type="ARBA" id="ARBA00004726"/>
    </source>
</evidence>
<keyword evidence="4 14" id="KW-0288">FMN</keyword>
<comment type="pathway">
    <text evidence="2 14">Cofactor biosynthesis; FMN biosynthesis; FMN from riboflavin (ATP route): step 1/1.</text>
</comment>
<dbReference type="EC" id="2.7.7.2" evidence="14"/>
<dbReference type="SUPFAM" id="SSF82114">
    <property type="entry name" value="Riboflavin kinase-like"/>
    <property type="match status" value="1"/>
</dbReference>
<evidence type="ECO:0000256" key="6">
    <source>
        <dbReference type="ARBA" id="ARBA00022695"/>
    </source>
</evidence>
<dbReference type="SMART" id="SM00904">
    <property type="entry name" value="Flavokinase"/>
    <property type="match status" value="1"/>
</dbReference>
<gene>
    <name evidence="16" type="primary">ribF</name>
    <name evidence="16" type="ORF">ACFO4N_01435</name>
</gene>
<protein>
    <recommendedName>
        <fullName evidence="14">Riboflavin biosynthesis protein</fullName>
    </recommendedName>
    <domain>
        <recommendedName>
            <fullName evidence="14">Riboflavin kinase</fullName>
            <ecNumber evidence="14">2.7.1.26</ecNumber>
        </recommendedName>
        <alternativeName>
            <fullName evidence="14">Flavokinase</fullName>
        </alternativeName>
    </domain>
    <domain>
        <recommendedName>
            <fullName evidence="14">FMN adenylyltransferase</fullName>
            <ecNumber evidence="14">2.7.7.2</ecNumber>
        </recommendedName>
        <alternativeName>
            <fullName evidence="14">FAD pyrophosphorylase</fullName>
        </alternativeName>
        <alternativeName>
            <fullName evidence="14">FAD synthase</fullName>
        </alternativeName>
    </domain>
</protein>
<accession>A0ABV9GJU2</accession>
<proteinExistence type="inferred from homology"/>
<dbReference type="InterPro" id="IPR002606">
    <property type="entry name" value="Riboflavin_kinase_bac"/>
</dbReference>
<evidence type="ECO:0000313" key="17">
    <source>
        <dbReference type="Proteomes" id="UP001596022"/>
    </source>
</evidence>
<evidence type="ECO:0000259" key="15">
    <source>
        <dbReference type="SMART" id="SM00904"/>
    </source>
</evidence>
<keyword evidence="8 14" id="KW-0418">Kinase</keyword>
<keyword evidence="6 14" id="KW-0548">Nucleotidyltransferase</keyword>
<evidence type="ECO:0000256" key="10">
    <source>
        <dbReference type="ARBA" id="ARBA00022840"/>
    </source>
</evidence>
<keyword evidence="17" id="KW-1185">Reference proteome</keyword>
<keyword evidence="10 14" id="KW-0067">ATP-binding</keyword>
<keyword evidence="11" id="KW-0511">Multifunctional enzyme</keyword>
<dbReference type="PIRSF" id="PIRSF004491">
    <property type="entry name" value="FAD_Synth"/>
    <property type="match status" value="1"/>
</dbReference>
<evidence type="ECO:0000313" key="16">
    <source>
        <dbReference type="EMBL" id="MFC4617388.1"/>
    </source>
</evidence>
<keyword evidence="5 14" id="KW-0808">Transferase</keyword>
<evidence type="ECO:0000256" key="3">
    <source>
        <dbReference type="ARBA" id="ARBA00022630"/>
    </source>
</evidence>
<dbReference type="Proteomes" id="UP001596022">
    <property type="component" value="Unassembled WGS sequence"/>
</dbReference>
<keyword evidence="9 14" id="KW-0274">FAD</keyword>
<dbReference type="InterPro" id="IPR023468">
    <property type="entry name" value="Riboflavin_kinase"/>
</dbReference>
<reference evidence="17" key="1">
    <citation type="journal article" date="2019" name="Int. J. Syst. Evol. Microbiol.">
        <title>The Global Catalogue of Microorganisms (GCM) 10K type strain sequencing project: providing services to taxonomists for standard genome sequencing and annotation.</title>
        <authorList>
            <consortium name="The Broad Institute Genomics Platform"/>
            <consortium name="The Broad Institute Genome Sequencing Center for Infectious Disease"/>
            <person name="Wu L."/>
            <person name="Ma J."/>
        </authorList>
    </citation>
    <scope>NUCLEOTIDE SEQUENCE [LARGE SCALE GENOMIC DNA]</scope>
    <source>
        <strain evidence="17">CGMCC 1.16306</strain>
    </source>
</reference>
<evidence type="ECO:0000256" key="11">
    <source>
        <dbReference type="ARBA" id="ARBA00023268"/>
    </source>
</evidence>
<keyword evidence="7 14" id="KW-0547">Nucleotide-binding</keyword>
<dbReference type="InterPro" id="IPR015865">
    <property type="entry name" value="Riboflavin_kinase_bac/euk"/>
</dbReference>
<evidence type="ECO:0000256" key="8">
    <source>
        <dbReference type="ARBA" id="ARBA00022777"/>
    </source>
</evidence>
<organism evidence="16 17">
    <name type="scientific">Camelliibacillus cellulosilyticus</name>
    <dbReference type="NCBI Taxonomy" id="2174486"/>
    <lineage>
        <taxon>Bacteria</taxon>
        <taxon>Bacillati</taxon>
        <taxon>Bacillota</taxon>
        <taxon>Bacilli</taxon>
        <taxon>Bacillales</taxon>
        <taxon>Sporolactobacillaceae</taxon>
        <taxon>Camelliibacillus</taxon>
    </lineage>
</organism>
<evidence type="ECO:0000256" key="12">
    <source>
        <dbReference type="ARBA" id="ARBA00047880"/>
    </source>
</evidence>
<evidence type="ECO:0000256" key="7">
    <source>
        <dbReference type="ARBA" id="ARBA00022741"/>
    </source>
</evidence>
<evidence type="ECO:0000256" key="4">
    <source>
        <dbReference type="ARBA" id="ARBA00022643"/>
    </source>
</evidence>
<dbReference type="EMBL" id="JBHSFW010000001">
    <property type="protein sequence ID" value="MFC4617388.1"/>
    <property type="molecule type" value="Genomic_DNA"/>
</dbReference>
<evidence type="ECO:0000256" key="13">
    <source>
        <dbReference type="ARBA" id="ARBA00049494"/>
    </source>
</evidence>
<dbReference type="PANTHER" id="PTHR22749:SF6">
    <property type="entry name" value="RIBOFLAVIN KINASE"/>
    <property type="match status" value="1"/>
</dbReference>
<feature type="domain" description="Riboflavin kinase" evidence="15">
    <location>
        <begin position="165"/>
        <end position="292"/>
    </location>
</feature>
<comment type="pathway">
    <text evidence="1 14">Cofactor biosynthesis; FAD biosynthesis; FAD from FMN: step 1/1.</text>
</comment>
<dbReference type="SUPFAM" id="SSF52374">
    <property type="entry name" value="Nucleotidylyl transferase"/>
    <property type="match status" value="1"/>
</dbReference>
<evidence type="ECO:0000256" key="5">
    <source>
        <dbReference type="ARBA" id="ARBA00022679"/>
    </source>
</evidence>
<dbReference type="GO" id="GO:0008531">
    <property type="term" value="F:riboflavin kinase activity"/>
    <property type="evidence" value="ECO:0007669"/>
    <property type="project" value="UniProtKB-EC"/>
</dbReference>
<dbReference type="EC" id="2.7.1.26" evidence="14"/>
<sequence length="305" mass="33437">MKIIHLDHPPAVEINGDGKVLALGFFDGVHIGHQKVIETAIKAAREKELEAAVMGLLSPRQGDVLTPPEDMADLLAALGADTFYVVHSDFGRLSHQSLIEQYVSKLNIKEMVVGFGDMPTDVDQLSGGKFPVTIVPAVTLNGVTVTSKRIRALIHQGAMSAAEELLGHSYRMKGQVVHGDKRGGEVLGFPTANIEISAPYVYPGSGIYAVQMKTKTGVYDGVGYIGSRPTFYEHDQIVTMEIHLFDFDQDVYGESVSVDWCLKLRDDIKFTNVPDLIDQMKHDVARARDYFKGRKALANPANPCQ</sequence>
<dbReference type="Gene3D" id="2.40.30.30">
    <property type="entry name" value="Riboflavin kinase-like"/>
    <property type="match status" value="1"/>
</dbReference>
<dbReference type="Pfam" id="PF01687">
    <property type="entry name" value="Flavokinase"/>
    <property type="match status" value="1"/>
</dbReference>
<comment type="catalytic activity">
    <reaction evidence="12 14">
        <text>riboflavin + ATP = FMN + ADP + H(+)</text>
        <dbReference type="Rhea" id="RHEA:14357"/>
        <dbReference type="ChEBI" id="CHEBI:15378"/>
        <dbReference type="ChEBI" id="CHEBI:30616"/>
        <dbReference type="ChEBI" id="CHEBI:57986"/>
        <dbReference type="ChEBI" id="CHEBI:58210"/>
        <dbReference type="ChEBI" id="CHEBI:456216"/>
        <dbReference type="EC" id="2.7.1.26"/>
    </reaction>
</comment>